<dbReference type="AlphaFoldDB" id="A0A1F6TQ73"/>
<dbReference type="Pfam" id="PF12693">
    <property type="entry name" value="GspL_C"/>
    <property type="match status" value="1"/>
</dbReference>
<dbReference type="InterPro" id="IPR025691">
    <property type="entry name" value="GspL_pp_dom"/>
</dbReference>
<keyword evidence="5" id="KW-0997">Cell inner membrane</keyword>
<dbReference type="InterPro" id="IPR043129">
    <property type="entry name" value="ATPase_NBD"/>
</dbReference>
<comment type="subcellular location">
    <subcellularLocation>
        <location evidence="1">Cell inner membrane</location>
        <topology evidence="1">Single-pass membrane protein</topology>
    </subcellularLocation>
</comment>
<evidence type="ECO:0000256" key="6">
    <source>
        <dbReference type="ARBA" id="ARBA00022692"/>
    </source>
</evidence>
<organism evidence="12 13">
    <name type="scientific">Candidatus Muproteobacteria bacterium RBG_16_65_34</name>
    <dbReference type="NCBI Taxonomy" id="1817760"/>
    <lineage>
        <taxon>Bacteria</taxon>
        <taxon>Pseudomonadati</taxon>
        <taxon>Pseudomonadota</taxon>
        <taxon>Candidatus Muproteobacteria</taxon>
    </lineage>
</organism>
<dbReference type="STRING" id="1817760.A2151_00815"/>
<evidence type="ECO:0000259" key="11">
    <source>
        <dbReference type="Pfam" id="PF12693"/>
    </source>
</evidence>
<dbReference type="Gene3D" id="3.30.420.380">
    <property type="match status" value="1"/>
</dbReference>
<evidence type="ECO:0000256" key="7">
    <source>
        <dbReference type="ARBA" id="ARBA00022927"/>
    </source>
</evidence>
<dbReference type="GO" id="GO:0005886">
    <property type="term" value="C:plasma membrane"/>
    <property type="evidence" value="ECO:0007669"/>
    <property type="project" value="UniProtKB-SubCell"/>
</dbReference>
<keyword evidence="8" id="KW-1133">Transmembrane helix</keyword>
<dbReference type="InterPro" id="IPR007812">
    <property type="entry name" value="T2SS_protein-GspL"/>
</dbReference>
<evidence type="ECO:0000256" key="1">
    <source>
        <dbReference type="ARBA" id="ARBA00004377"/>
    </source>
</evidence>
<dbReference type="InterPro" id="IPR024230">
    <property type="entry name" value="GspL_cyto_dom"/>
</dbReference>
<dbReference type="GO" id="GO:0015627">
    <property type="term" value="C:type II protein secretion system complex"/>
    <property type="evidence" value="ECO:0007669"/>
    <property type="project" value="InterPro"/>
</dbReference>
<dbReference type="EMBL" id="MFSU01000062">
    <property type="protein sequence ID" value="OGI47209.1"/>
    <property type="molecule type" value="Genomic_DNA"/>
</dbReference>
<evidence type="ECO:0000256" key="5">
    <source>
        <dbReference type="ARBA" id="ARBA00022519"/>
    </source>
</evidence>
<dbReference type="GO" id="GO:0015628">
    <property type="term" value="P:protein secretion by the type II secretion system"/>
    <property type="evidence" value="ECO:0007669"/>
    <property type="project" value="InterPro"/>
</dbReference>
<keyword evidence="6" id="KW-0812">Transmembrane</keyword>
<dbReference type="SUPFAM" id="SSF53067">
    <property type="entry name" value="Actin-like ATPase domain"/>
    <property type="match status" value="1"/>
</dbReference>
<feature type="domain" description="GspL periplasmic" evidence="11">
    <location>
        <begin position="288"/>
        <end position="442"/>
    </location>
</feature>
<comment type="caution">
    <text evidence="12">The sequence shown here is derived from an EMBL/GenBank/DDBJ whole genome shotgun (WGS) entry which is preliminary data.</text>
</comment>
<dbReference type="PIRSF" id="PIRSF015761">
    <property type="entry name" value="Protein_L"/>
    <property type="match status" value="1"/>
</dbReference>
<evidence type="ECO:0000256" key="9">
    <source>
        <dbReference type="ARBA" id="ARBA00023136"/>
    </source>
</evidence>
<dbReference type="Proteomes" id="UP000178885">
    <property type="component" value="Unassembled WGS sequence"/>
</dbReference>
<accession>A0A1F6TQ73</accession>
<keyword evidence="9" id="KW-0472">Membrane</keyword>
<comment type="similarity">
    <text evidence="2">Belongs to the GSP L family.</text>
</comment>
<evidence type="ECO:0000256" key="2">
    <source>
        <dbReference type="ARBA" id="ARBA00005318"/>
    </source>
</evidence>
<evidence type="ECO:0000256" key="3">
    <source>
        <dbReference type="ARBA" id="ARBA00022448"/>
    </source>
</evidence>
<evidence type="ECO:0000313" key="13">
    <source>
        <dbReference type="Proteomes" id="UP000178885"/>
    </source>
</evidence>
<gene>
    <name evidence="12" type="ORF">A2151_00815</name>
</gene>
<dbReference type="NCBIfam" id="TIGR01709">
    <property type="entry name" value="typeII_sec_gspL"/>
    <property type="match status" value="1"/>
</dbReference>
<keyword evidence="4" id="KW-1003">Cell membrane</keyword>
<feature type="domain" description="GspL cytoplasmic actin-ATPase-like" evidence="10">
    <location>
        <begin position="40"/>
        <end position="192"/>
    </location>
</feature>
<sequence>MTSMLKTANRAIRARLPTAPAARAATWVLRLPRGWPESAREVAWWWHDGHGGVQQGRATLDAVPPYDRQAQVFVWTPAAETLLTRATLPTRARAKILKALPFALEEQLLSEPENQHFAIRALPDGGFAVAVTERARAQAWLGALRAAGFAPAALCPVTLAIPLAEDGWALAWDEEEVWLRTGEFSGFACLAHLPAAPLRSAAQAGEGVPLAFLQTALREARAKGAAPGALTLHRPPPAVDTQELSAKLGLPVRTSEEDFWVRRPSPPPFNLMQGDFAGPTGAWRETARMFKPAALLIGLWLLLGFVSDLVEWRLLAREHTAQQQEMTDLFRRAFPEAKVVVDPALQMERNLAALQGKGGGGRANDLLPLLARAVPALTGGANVQLRSTQYADASLTLELTAPDYQALETLKSALSARGLKVETLGANSRPNGVDGKLRVRAQGAS</sequence>
<proteinExistence type="inferred from homology"/>
<dbReference type="Gene3D" id="3.30.1360.100">
    <property type="entry name" value="General secretion pathway protein M, EpsM"/>
    <property type="match status" value="1"/>
</dbReference>
<evidence type="ECO:0000259" key="10">
    <source>
        <dbReference type="Pfam" id="PF05134"/>
    </source>
</evidence>
<keyword evidence="3" id="KW-0813">Transport</keyword>
<dbReference type="Pfam" id="PF05134">
    <property type="entry name" value="T2SSL"/>
    <property type="match status" value="1"/>
</dbReference>
<protein>
    <submittedName>
        <fullName evidence="12">Type II secretion system protein GspL</fullName>
    </submittedName>
</protein>
<reference evidence="12 13" key="1">
    <citation type="journal article" date="2016" name="Nat. Commun.">
        <title>Thousands of microbial genomes shed light on interconnected biogeochemical processes in an aquifer system.</title>
        <authorList>
            <person name="Anantharaman K."/>
            <person name="Brown C.T."/>
            <person name="Hug L.A."/>
            <person name="Sharon I."/>
            <person name="Castelle C.J."/>
            <person name="Probst A.J."/>
            <person name="Thomas B.C."/>
            <person name="Singh A."/>
            <person name="Wilkins M.J."/>
            <person name="Karaoz U."/>
            <person name="Brodie E.L."/>
            <person name="Williams K.H."/>
            <person name="Hubbard S.S."/>
            <person name="Banfield J.F."/>
        </authorList>
    </citation>
    <scope>NUCLEOTIDE SEQUENCE [LARGE SCALE GENOMIC DNA]</scope>
</reference>
<name>A0A1F6TQ73_9PROT</name>
<evidence type="ECO:0000256" key="4">
    <source>
        <dbReference type="ARBA" id="ARBA00022475"/>
    </source>
</evidence>
<dbReference type="CDD" id="cd24017">
    <property type="entry name" value="ASKHA_T2SSL_N"/>
    <property type="match status" value="1"/>
</dbReference>
<keyword evidence="7" id="KW-0653">Protein transport</keyword>
<dbReference type="GO" id="GO:0009276">
    <property type="term" value="C:Gram-negative-bacterium-type cell wall"/>
    <property type="evidence" value="ECO:0007669"/>
    <property type="project" value="InterPro"/>
</dbReference>
<evidence type="ECO:0000313" key="12">
    <source>
        <dbReference type="EMBL" id="OGI47209.1"/>
    </source>
</evidence>
<evidence type="ECO:0000256" key="8">
    <source>
        <dbReference type="ARBA" id="ARBA00022989"/>
    </source>
</evidence>